<gene>
    <name evidence="2" type="ORF">IC610_15605</name>
</gene>
<dbReference type="Gene3D" id="2.60.120.380">
    <property type="match status" value="1"/>
</dbReference>
<protein>
    <submittedName>
        <fullName evidence="2">T9SS type B sorting domain-containing protein</fullName>
    </submittedName>
</protein>
<name>A0ABR8ZEY5_9FLAO</name>
<evidence type="ECO:0000313" key="3">
    <source>
        <dbReference type="Proteomes" id="UP000637299"/>
    </source>
</evidence>
<proteinExistence type="predicted"/>
<feature type="signal peptide" evidence="1">
    <location>
        <begin position="1"/>
        <end position="18"/>
    </location>
</feature>
<dbReference type="RefSeq" id="WP_191737677.1">
    <property type="nucleotide sequence ID" value="NZ_JACYFS010000005.1"/>
</dbReference>
<sequence length="1273" mass="132633">MKKLLFSFLIIFHISLFAQEDCATAINACGNSAINYTPSGVGNSNEALGGCLLLGEHHSVWYKFTVSTSGTLTFNITPTGAVDYDWAVYGPNKTCANRGAPVRCNYAETTGSTGLNMTNTNTSSTYSDSPYCRYLDVTAGQTYYLYIDNFSSTVYTFNLTWGGTATLASPFANSTTAPNPFIPPGSPGATATAPREISICGTTSTFNFSSLSAGILNGNSNFAVTYYTTANNAASGTNPITAPVTVNTTNTYYYNITYIDPANPNSSINGCKQTGSIVFRNKRPVVTISTPSNKICFGSGIILTSSSSTGNIWSTGETTASITVTNAGTYTVTTNNGICTSLPASITVTKESDPNVQIAGNLIVCGAPTQLTATANGTGNTYLWSTGSTASSISVSNAGTYTVTVKTTANCSYMQSVTVVDGVVPTVQNSILDQCSATSTALFNLVSAQSDISTTSGTGFDFYLNQADAIAGNTNFIPNPSSYSSGNALVYVRVKTGTCFRIAQLQLNVTVVAAPVITASSNTICFGGNVTLTSNLASGNLWSTGATSQSITVTAAGTYTLSSVNGQCSGAPASVTIVPEANPNVQISGNLIICETPSVLTASSSGSGNTYLWSTGSVADHITVSTAGTYTVTVKTPSNCEYTQSVVVSQGVIPAVQNASLSICSNGSTAVFNLTSAQANLSATSGVTFAYYLNQSDALAGNTNVIANPAAHSSGSAVIYVRIKSSACFKIAQLQLTVNVKPAPTISSTGIAICSGNPVTLTSSLPNGNLWSTGQTSQSIVVSTPGVYSLTNNDGICTGDQVSYTVQAGVDPNLQITGNLTFCQGSSNILTAVAAGTGNTYLWSNGVTTAANNVTVGGSYSVTVTTSQGCQYQKSVNVIMDPLIVVSVAAPGQITCTTPQVILDASSSVYAAGATLSWTASAGGNIVSGGYTLTPTVSSAGTYTLTITSATPQGCVKQASVNVTANTVYPDVSLISAKLKICKGESTVLTALGAATYTWQGLSGNGSTQIVSPAVTTTYSVTGTSANGCVSLTPANVTVIVVPEIESSLNDIQICKGDRGILNAGAGAGYTYLWNTGETTQNIYVTNAGNYSVVINNGTCTKTFSAVVSYISPPEIKEVTYKDPFLTINAVNYGNSALEYSIDGGVVWQASNVFTVMRNAQYSVRVRNKNNSCNSEVEYYTFFMSNTITPNHDGLNDVLDFTQVSSNKDFEGEIADRYGKVVYKINPKNFIWNGKYLGSPLPTGTYWYKISWQDRLSRKNVMFSGWILLKNRD</sequence>
<dbReference type="InterPro" id="IPR026341">
    <property type="entry name" value="T9SS_type_B"/>
</dbReference>
<keyword evidence="1" id="KW-0732">Signal</keyword>
<feature type="chain" id="PRO_5046345964" evidence="1">
    <location>
        <begin position="19"/>
        <end position="1273"/>
    </location>
</feature>
<dbReference type="InterPro" id="IPR013783">
    <property type="entry name" value="Ig-like_fold"/>
</dbReference>
<evidence type="ECO:0000256" key="1">
    <source>
        <dbReference type="SAM" id="SignalP"/>
    </source>
</evidence>
<dbReference type="Pfam" id="PF13585">
    <property type="entry name" value="CHU_C"/>
    <property type="match status" value="1"/>
</dbReference>
<reference evidence="2 3" key="1">
    <citation type="submission" date="2020-09" db="EMBL/GenBank/DDBJ databases">
        <title>Genome seq and assembly of Chryseobacterium sp.</title>
        <authorList>
            <person name="Chhetri G."/>
        </authorList>
    </citation>
    <scope>NUCLEOTIDE SEQUENCE [LARGE SCALE GENOMIC DNA]</scope>
    <source>
        <strain evidence="2 3">GCR10</strain>
    </source>
</reference>
<dbReference type="EMBL" id="JACYFS010000005">
    <property type="protein sequence ID" value="MBD8083838.1"/>
    <property type="molecule type" value="Genomic_DNA"/>
</dbReference>
<dbReference type="NCBIfam" id="TIGR04131">
    <property type="entry name" value="Bac_Flav_CTERM"/>
    <property type="match status" value="1"/>
</dbReference>
<accession>A0ABR8ZEY5</accession>
<keyword evidence="3" id="KW-1185">Reference proteome</keyword>
<organism evidence="2 3">
    <name type="scientific">Chryseobacterium caseinilyticum</name>
    <dbReference type="NCBI Taxonomy" id="2771428"/>
    <lineage>
        <taxon>Bacteria</taxon>
        <taxon>Pseudomonadati</taxon>
        <taxon>Bacteroidota</taxon>
        <taxon>Flavobacteriia</taxon>
        <taxon>Flavobacteriales</taxon>
        <taxon>Weeksellaceae</taxon>
        <taxon>Chryseobacterium group</taxon>
        <taxon>Chryseobacterium</taxon>
    </lineage>
</organism>
<dbReference type="Proteomes" id="UP000637299">
    <property type="component" value="Unassembled WGS sequence"/>
</dbReference>
<evidence type="ECO:0000313" key="2">
    <source>
        <dbReference type="EMBL" id="MBD8083838.1"/>
    </source>
</evidence>
<dbReference type="Gene3D" id="2.60.40.10">
    <property type="entry name" value="Immunoglobulins"/>
    <property type="match status" value="1"/>
</dbReference>
<comment type="caution">
    <text evidence="2">The sequence shown here is derived from an EMBL/GenBank/DDBJ whole genome shotgun (WGS) entry which is preliminary data.</text>
</comment>